<dbReference type="Proteomes" id="UP000630353">
    <property type="component" value="Unassembled WGS sequence"/>
</dbReference>
<dbReference type="SUPFAM" id="SSF52313">
    <property type="entry name" value="Ribosomal protein S2"/>
    <property type="match status" value="1"/>
</dbReference>
<name>A0A918XQD6_9PROT</name>
<dbReference type="PROSITE" id="PS00963">
    <property type="entry name" value="RIBOSOMAL_S2_2"/>
    <property type="match status" value="1"/>
</dbReference>
<proteinExistence type="inferred from homology"/>
<comment type="similarity">
    <text evidence="1 5 6">Belongs to the universal ribosomal protein uS2 family.</text>
</comment>
<dbReference type="EMBL" id="BMZS01000003">
    <property type="protein sequence ID" value="GHD46723.1"/>
    <property type="molecule type" value="Genomic_DNA"/>
</dbReference>
<dbReference type="PANTHER" id="PTHR12534:SF0">
    <property type="entry name" value="SMALL RIBOSOMAL SUBUNIT PROTEIN US2M"/>
    <property type="match status" value="1"/>
</dbReference>
<dbReference type="GO" id="GO:0022627">
    <property type="term" value="C:cytosolic small ribosomal subunit"/>
    <property type="evidence" value="ECO:0007669"/>
    <property type="project" value="TreeGrafter"/>
</dbReference>
<dbReference type="NCBIfam" id="TIGR01011">
    <property type="entry name" value="rpsB_bact"/>
    <property type="match status" value="1"/>
</dbReference>
<organism evidence="8 9">
    <name type="scientific">Thalassobaculum fulvum</name>
    <dbReference type="NCBI Taxonomy" id="1633335"/>
    <lineage>
        <taxon>Bacteria</taxon>
        <taxon>Pseudomonadati</taxon>
        <taxon>Pseudomonadota</taxon>
        <taxon>Alphaproteobacteria</taxon>
        <taxon>Rhodospirillales</taxon>
        <taxon>Thalassobaculaceae</taxon>
        <taxon>Thalassobaculum</taxon>
    </lineage>
</organism>
<dbReference type="PANTHER" id="PTHR12534">
    <property type="entry name" value="30S RIBOSOMAL PROTEIN S2 PROKARYOTIC AND ORGANELLAR"/>
    <property type="match status" value="1"/>
</dbReference>
<reference evidence="8" key="2">
    <citation type="submission" date="2020-09" db="EMBL/GenBank/DDBJ databases">
        <authorList>
            <person name="Sun Q."/>
            <person name="Kim S."/>
        </authorList>
    </citation>
    <scope>NUCLEOTIDE SEQUENCE</scope>
    <source>
        <strain evidence="8">KCTC 42651</strain>
    </source>
</reference>
<dbReference type="Gene3D" id="3.40.50.10490">
    <property type="entry name" value="Glucose-6-phosphate isomerase like protein, domain 1"/>
    <property type="match status" value="1"/>
</dbReference>
<keyword evidence="9" id="KW-1185">Reference proteome</keyword>
<dbReference type="RefSeq" id="WP_189988432.1">
    <property type="nucleotide sequence ID" value="NZ_BMZS01000003.1"/>
</dbReference>
<dbReference type="Pfam" id="PF00318">
    <property type="entry name" value="Ribosomal_S2"/>
    <property type="match status" value="1"/>
</dbReference>
<dbReference type="AlphaFoldDB" id="A0A918XQD6"/>
<protein>
    <recommendedName>
        <fullName evidence="4 5">Small ribosomal subunit protein uS2</fullName>
    </recommendedName>
</protein>
<evidence type="ECO:0000256" key="6">
    <source>
        <dbReference type="RuleBase" id="RU003631"/>
    </source>
</evidence>
<evidence type="ECO:0000256" key="7">
    <source>
        <dbReference type="SAM" id="MobiDB-lite"/>
    </source>
</evidence>
<dbReference type="InterPro" id="IPR023591">
    <property type="entry name" value="Ribosomal_uS2_flav_dom_sf"/>
</dbReference>
<dbReference type="PRINTS" id="PR00395">
    <property type="entry name" value="RIBOSOMALS2"/>
</dbReference>
<feature type="compositionally biased region" description="Low complexity" evidence="7">
    <location>
        <begin position="241"/>
        <end position="258"/>
    </location>
</feature>
<reference evidence="8" key="1">
    <citation type="journal article" date="2014" name="Int. J. Syst. Evol. Microbiol.">
        <title>Complete genome sequence of Corynebacterium casei LMG S-19264T (=DSM 44701T), isolated from a smear-ripened cheese.</title>
        <authorList>
            <consortium name="US DOE Joint Genome Institute (JGI-PGF)"/>
            <person name="Walter F."/>
            <person name="Albersmeier A."/>
            <person name="Kalinowski J."/>
            <person name="Ruckert C."/>
        </authorList>
    </citation>
    <scope>NUCLEOTIDE SEQUENCE</scope>
    <source>
        <strain evidence="8">KCTC 42651</strain>
    </source>
</reference>
<dbReference type="GO" id="GO:0003735">
    <property type="term" value="F:structural constituent of ribosome"/>
    <property type="evidence" value="ECO:0007669"/>
    <property type="project" value="InterPro"/>
</dbReference>
<feature type="compositionally biased region" description="Basic and acidic residues" evidence="7">
    <location>
        <begin position="260"/>
        <end position="270"/>
    </location>
</feature>
<keyword evidence="2 5" id="KW-0689">Ribosomal protein</keyword>
<feature type="region of interest" description="Disordered" evidence="7">
    <location>
        <begin position="235"/>
        <end position="270"/>
    </location>
</feature>
<dbReference type="FunFam" id="1.10.287.610:FF:000001">
    <property type="entry name" value="30S ribosomal protein S2"/>
    <property type="match status" value="1"/>
</dbReference>
<sequence length="270" mass="29546">MALPTFTMRQLLEAGVHFGHHTRRWNPKMEPYIFGVRNNIHILDLRQTVPMLHRALEAVRDTTAKGGRVLFVGTKRQAADMIAEAAKRCGQYYVNHRWLGGMLTNWKTISHSIKRLRDLEEQLASNEALGLTKKETLGLTREREKLERALGGIKEMGGLPDILFVIDTNKESLAIQEANKLGIPVVAVLDSNCDPNGVQFPIPGNDDAMRAVSMYCELVANSVLDGLQAEMMASGSDIGESAEAPAEPALEAEVAGEASAEDKVAEQASA</sequence>
<evidence type="ECO:0000256" key="2">
    <source>
        <dbReference type="ARBA" id="ARBA00022980"/>
    </source>
</evidence>
<accession>A0A918XQD6</accession>
<evidence type="ECO:0000313" key="9">
    <source>
        <dbReference type="Proteomes" id="UP000630353"/>
    </source>
</evidence>
<dbReference type="CDD" id="cd01425">
    <property type="entry name" value="RPS2"/>
    <property type="match status" value="1"/>
</dbReference>
<gene>
    <name evidence="5 8" type="primary">rpsB</name>
    <name evidence="8" type="ORF">GCM10017083_16170</name>
</gene>
<dbReference type="HAMAP" id="MF_00291_B">
    <property type="entry name" value="Ribosomal_uS2_B"/>
    <property type="match status" value="1"/>
</dbReference>
<evidence type="ECO:0000313" key="8">
    <source>
        <dbReference type="EMBL" id="GHD46723.1"/>
    </source>
</evidence>
<dbReference type="InterPro" id="IPR018130">
    <property type="entry name" value="Ribosomal_uS2_CS"/>
</dbReference>
<dbReference type="Gene3D" id="1.10.287.610">
    <property type="entry name" value="Helix hairpin bin"/>
    <property type="match status" value="1"/>
</dbReference>
<evidence type="ECO:0000256" key="3">
    <source>
        <dbReference type="ARBA" id="ARBA00023274"/>
    </source>
</evidence>
<dbReference type="InterPro" id="IPR005706">
    <property type="entry name" value="Ribosomal_uS2_bac/mit/plastid"/>
</dbReference>
<dbReference type="GO" id="GO:0006412">
    <property type="term" value="P:translation"/>
    <property type="evidence" value="ECO:0007669"/>
    <property type="project" value="UniProtKB-UniRule"/>
</dbReference>
<dbReference type="PROSITE" id="PS00962">
    <property type="entry name" value="RIBOSOMAL_S2_1"/>
    <property type="match status" value="1"/>
</dbReference>
<evidence type="ECO:0000256" key="4">
    <source>
        <dbReference type="ARBA" id="ARBA00035256"/>
    </source>
</evidence>
<evidence type="ECO:0000256" key="5">
    <source>
        <dbReference type="HAMAP-Rule" id="MF_00291"/>
    </source>
</evidence>
<dbReference type="InterPro" id="IPR001865">
    <property type="entry name" value="Ribosomal_uS2"/>
</dbReference>
<comment type="caution">
    <text evidence="8">The sequence shown here is derived from an EMBL/GenBank/DDBJ whole genome shotgun (WGS) entry which is preliminary data.</text>
</comment>
<keyword evidence="3 5" id="KW-0687">Ribonucleoprotein</keyword>
<evidence type="ECO:0000256" key="1">
    <source>
        <dbReference type="ARBA" id="ARBA00006242"/>
    </source>
</evidence>